<feature type="transmembrane region" description="Helical" evidence="12">
    <location>
        <begin position="251"/>
        <end position="271"/>
    </location>
</feature>
<keyword evidence="7 14" id="KW-0418">Kinase</keyword>
<dbReference type="CDD" id="cd06225">
    <property type="entry name" value="HAMP"/>
    <property type="match status" value="1"/>
</dbReference>
<sequence>MSIKKKVLLTVICGNLLSFLIIVIFYFFTSMSIINRNIEVQASEIQSTILQRLNEVVADGDRINYFLRMNYTDELLELYDDEPREVDTFQSIKLSRDLFKMLEPIYQYQHYLSGFGIYSKNNRLMYHGDVNLSYEEKILAGRTKDIYLGSDKDWMIPIVRPIMINQQTIGSTVLYLNSESFFYDCISGLPDGTKLAVHEAGGGELFSTSKGEKTGTPYTRTFTDETTNLDLILTLPKETFLGSLTENLRGVILLSLIIIFIEVVVTFVVLLRITRNINRLNEGMVRVRNQDLNAAVVIDSNDELRDMGIVFNSMVANINHLIAENKQREQEKKEAEIDFLQAQINPHFLSNTLNSISWMAKLQEANNIAYLSRALVELLQATMYKGDDFITIAEEVAHVKNYVAIQQVAYMDTFQVFYEIDEAIADKKTLRFILQPLVENSIIHNFANQKDSIQGEIYIRGYQEGSDLILEIQDNGKGIDADILMEDGLLKPSGKRRYSRIGVKNIDKRIKLFFGEEYGIRYESQIDIYTKAILRLPILKEGAITNHEKSRNFR</sequence>
<gene>
    <name evidence="14" type="ORF">BAU18_000606</name>
</gene>
<evidence type="ECO:0000256" key="4">
    <source>
        <dbReference type="ARBA" id="ARBA00022679"/>
    </source>
</evidence>
<evidence type="ECO:0000256" key="3">
    <source>
        <dbReference type="ARBA" id="ARBA00022553"/>
    </source>
</evidence>
<dbReference type="InterPro" id="IPR003594">
    <property type="entry name" value="HATPase_dom"/>
</dbReference>
<comment type="caution">
    <text evidence="14">The sequence shown here is derived from an EMBL/GenBank/DDBJ whole genome shotgun (WGS) entry which is preliminary data.</text>
</comment>
<protein>
    <submittedName>
        <fullName evidence="14">Two-component system, sensor histidine kinase YesM</fullName>
    </submittedName>
</protein>
<dbReference type="Gene3D" id="3.30.565.10">
    <property type="entry name" value="Histidine kinase-like ATPase, C-terminal domain"/>
    <property type="match status" value="1"/>
</dbReference>
<dbReference type="EMBL" id="MAEI02000001">
    <property type="protein sequence ID" value="MEO1781027.1"/>
    <property type="molecule type" value="Genomic_DNA"/>
</dbReference>
<evidence type="ECO:0000259" key="13">
    <source>
        <dbReference type="PROSITE" id="PS50885"/>
    </source>
</evidence>
<keyword evidence="5 12" id="KW-0812">Transmembrane</keyword>
<comment type="subcellular location">
    <subcellularLocation>
        <location evidence="1">Cell membrane</location>
        <topology evidence="1">Multi-pass membrane protein</topology>
    </subcellularLocation>
</comment>
<accession>A0ABV0EZ60</accession>
<dbReference type="SUPFAM" id="SSF55874">
    <property type="entry name" value="ATPase domain of HSP90 chaperone/DNA topoisomerase II/histidine kinase"/>
    <property type="match status" value="1"/>
</dbReference>
<evidence type="ECO:0000256" key="12">
    <source>
        <dbReference type="SAM" id="Phobius"/>
    </source>
</evidence>
<keyword evidence="3" id="KW-0597">Phosphoprotein</keyword>
<feature type="domain" description="HAMP" evidence="13">
    <location>
        <begin position="271"/>
        <end position="323"/>
    </location>
</feature>
<keyword evidence="4" id="KW-0808">Transferase</keyword>
<evidence type="ECO:0000256" key="10">
    <source>
        <dbReference type="ARBA" id="ARBA00023012"/>
    </source>
</evidence>
<keyword evidence="9 12" id="KW-1133">Transmembrane helix</keyword>
<dbReference type="InterPro" id="IPR036890">
    <property type="entry name" value="HATPase_C_sf"/>
</dbReference>
<name>A0ABV0EZ60_9ENTE</name>
<dbReference type="InterPro" id="IPR003660">
    <property type="entry name" value="HAMP_dom"/>
</dbReference>
<keyword evidence="10" id="KW-0902">Two-component regulatory system</keyword>
<dbReference type="InterPro" id="IPR010559">
    <property type="entry name" value="Sig_transdc_His_kin_internal"/>
</dbReference>
<dbReference type="PANTHER" id="PTHR34220:SF11">
    <property type="entry name" value="SENSOR PROTEIN KINASE HPTS"/>
    <property type="match status" value="1"/>
</dbReference>
<evidence type="ECO:0000256" key="7">
    <source>
        <dbReference type="ARBA" id="ARBA00022777"/>
    </source>
</evidence>
<dbReference type="Proteomes" id="UP001429357">
    <property type="component" value="Unassembled WGS sequence"/>
</dbReference>
<dbReference type="Pfam" id="PF00672">
    <property type="entry name" value="HAMP"/>
    <property type="match status" value="1"/>
</dbReference>
<proteinExistence type="predicted"/>
<dbReference type="PANTHER" id="PTHR34220">
    <property type="entry name" value="SENSOR HISTIDINE KINASE YPDA"/>
    <property type="match status" value="1"/>
</dbReference>
<feature type="transmembrane region" description="Helical" evidence="12">
    <location>
        <begin position="7"/>
        <end position="28"/>
    </location>
</feature>
<organism evidence="14 15">
    <name type="scientific">Enterococcus diestrammenae</name>
    <dbReference type="NCBI Taxonomy" id="1155073"/>
    <lineage>
        <taxon>Bacteria</taxon>
        <taxon>Bacillati</taxon>
        <taxon>Bacillota</taxon>
        <taxon>Bacilli</taxon>
        <taxon>Lactobacillales</taxon>
        <taxon>Enterococcaceae</taxon>
        <taxon>Enterococcus</taxon>
    </lineage>
</organism>
<dbReference type="RefSeq" id="WP_161870649.1">
    <property type="nucleotide sequence ID" value="NZ_JAQFAM010000028.1"/>
</dbReference>
<dbReference type="Pfam" id="PF02518">
    <property type="entry name" value="HATPase_c"/>
    <property type="match status" value="1"/>
</dbReference>
<dbReference type="Pfam" id="PF06580">
    <property type="entry name" value="His_kinase"/>
    <property type="match status" value="1"/>
</dbReference>
<keyword evidence="15" id="KW-1185">Reference proteome</keyword>
<dbReference type="SMART" id="SM00387">
    <property type="entry name" value="HATPase_c"/>
    <property type="match status" value="1"/>
</dbReference>
<evidence type="ECO:0000256" key="9">
    <source>
        <dbReference type="ARBA" id="ARBA00022989"/>
    </source>
</evidence>
<evidence type="ECO:0000256" key="8">
    <source>
        <dbReference type="ARBA" id="ARBA00022840"/>
    </source>
</evidence>
<keyword evidence="2" id="KW-1003">Cell membrane</keyword>
<dbReference type="SUPFAM" id="SSF158472">
    <property type="entry name" value="HAMP domain-like"/>
    <property type="match status" value="1"/>
</dbReference>
<evidence type="ECO:0000256" key="1">
    <source>
        <dbReference type="ARBA" id="ARBA00004651"/>
    </source>
</evidence>
<evidence type="ECO:0000256" key="5">
    <source>
        <dbReference type="ARBA" id="ARBA00022692"/>
    </source>
</evidence>
<reference evidence="15" key="1">
    <citation type="submission" date="2016-06" db="EMBL/GenBank/DDBJ databases">
        <title>Four novel species of enterococci isolated from chicken manure.</title>
        <authorList>
            <person name="Van Tyne D."/>
        </authorList>
    </citation>
    <scope>NUCLEOTIDE SEQUENCE [LARGE SCALE GENOMIC DNA]</scope>
    <source>
        <strain evidence="15">JM9A</strain>
    </source>
</reference>
<evidence type="ECO:0000256" key="11">
    <source>
        <dbReference type="ARBA" id="ARBA00023136"/>
    </source>
</evidence>
<dbReference type="InterPro" id="IPR050640">
    <property type="entry name" value="Bact_2-comp_sensor_kinase"/>
</dbReference>
<evidence type="ECO:0000256" key="6">
    <source>
        <dbReference type="ARBA" id="ARBA00022741"/>
    </source>
</evidence>
<dbReference type="Gene3D" id="6.10.340.10">
    <property type="match status" value="1"/>
</dbReference>
<keyword evidence="8" id="KW-0067">ATP-binding</keyword>
<reference evidence="14 15" key="2">
    <citation type="submission" date="2024-02" db="EMBL/GenBank/DDBJ databases">
        <title>The Genome Sequence of Enterococcus diestrammenae JM9A.</title>
        <authorList>
            <person name="Earl A."/>
            <person name="Manson A."/>
            <person name="Gilmore M."/>
            <person name="Sanders J."/>
            <person name="Shea T."/>
            <person name="Howe W."/>
            <person name="Livny J."/>
            <person name="Cuomo C."/>
            <person name="Neafsey D."/>
            <person name="Birren B."/>
        </authorList>
    </citation>
    <scope>NUCLEOTIDE SEQUENCE [LARGE SCALE GENOMIC DNA]</scope>
    <source>
        <strain evidence="14 15">JM9A</strain>
    </source>
</reference>
<dbReference type="PROSITE" id="PS50885">
    <property type="entry name" value="HAMP"/>
    <property type="match status" value="1"/>
</dbReference>
<keyword evidence="11 12" id="KW-0472">Membrane</keyword>
<dbReference type="SMART" id="SM00304">
    <property type="entry name" value="HAMP"/>
    <property type="match status" value="1"/>
</dbReference>
<dbReference type="GO" id="GO:0016301">
    <property type="term" value="F:kinase activity"/>
    <property type="evidence" value="ECO:0007669"/>
    <property type="project" value="UniProtKB-KW"/>
</dbReference>
<evidence type="ECO:0000313" key="15">
    <source>
        <dbReference type="Proteomes" id="UP001429357"/>
    </source>
</evidence>
<keyword evidence="6" id="KW-0547">Nucleotide-binding</keyword>
<evidence type="ECO:0000313" key="14">
    <source>
        <dbReference type="EMBL" id="MEO1781027.1"/>
    </source>
</evidence>
<evidence type="ECO:0000256" key="2">
    <source>
        <dbReference type="ARBA" id="ARBA00022475"/>
    </source>
</evidence>